<dbReference type="GO" id="GO:0051920">
    <property type="term" value="F:peroxiredoxin activity"/>
    <property type="evidence" value="ECO:0007669"/>
    <property type="project" value="InterPro"/>
</dbReference>
<accession>A0A4R7B4V5</accession>
<reference evidence="2 3" key="1">
    <citation type="submission" date="2019-03" db="EMBL/GenBank/DDBJ databases">
        <title>Genomic Encyclopedia of Type Strains, Phase III (KMG-III): the genomes of soil and plant-associated and newly described type strains.</title>
        <authorList>
            <person name="Whitman W."/>
        </authorList>
    </citation>
    <scope>NUCLEOTIDE SEQUENCE [LARGE SCALE GENOMIC DNA]</scope>
    <source>
        <strain evidence="2 3">CECT 8976</strain>
    </source>
</reference>
<dbReference type="NCBIfam" id="TIGR00778">
    <property type="entry name" value="ahpD_dom"/>
    <property type="match status" value="1"/>
</dbReference>
<evidence type="ECO:0000259" key="1">
    <source>
        <dbReference type="Pfam" id="PF02627"/>
    </source>
</evidence>
<feature type="domain" description="Carboxymuconolactone decarboxylase-like" evidence="1">
    <location>
        <begin position="57"/>
        <end position="96"/>
    </location>
</feature>
<protein>
    <submittedName>
        <fullName evidence="2">AhpD family alkylhydroperoxidase</fullName>
    </submittedName>
</protein>
<name>A0A4R7B4V5_9NEIS</name>
<dbReference type="PANTHER" id="PTHR35446">
    <property type="entry name" value="SI:CH211-175M2.5"/>
    <property type="match status" value="1"/>
</dbReference>
<dbReference type="Pfam" id="PF02627">
    <property type="entry name" value="CMD"/>
    <property type="match status" value="1"/>
</dbReference>
<dbReference type="SUPFAM" id="SSF69118">
    <property type="entry name" value="AhpD-like"/>
    <property type="match status" value="1"/>
</dbReference>
<gene>
    <name evidence="2" type="ORF">DFP86_109125</name>
</gene>
<dbReference type="RefSeq" id="WP_133681596.1">
    <property type="nucleotide sequence ID" value="NZ_SNZP01000009.1"/>
</dbReference>
<dbReference type="AlphaFoldDB" id="A0A4R7B4V5"/>
<dbReference type="Proteomes" id="UP000295611">
    <property type="component" value="Unassembled WGS sequence"/>
</dbReference>
<sequence length="190" mass="21120">MSSFQLRTPETADDLAQPVLQTFKKQYGTIPNFYAGLAIDGATLCGYLSFEQHIEAHCLLTPEQREMISLAVANHNGCQYCVSGHTFSAKKMGFDQSACADIQQGIAQSPTDQLVLDVALEALRNQGRLSAETLNKCREAHFSDAMLLQIYAWVGINTFSNWINNLVEPKIDFPLVPLQNISSDHPRRDT</sequence>
<dbReference type="InterPro" id="IPR004675">
    <property type="entry name" value="AhpD_core"/>
</dbReference>
<comment type="caution">
    <text evidence="2">The sequence shown here is derived from an EMBL/GenBank/DDBJ whole genome shotgun (WGS) entry which is preliminary data.</text>
</comment>
<keyword evidence="2" id="KW-0575">Peroxidase</keyword>
<dbReference type="PANTHER" id="PTHR35446:SF3">
    <property type="entry name" value="CMD DOMAIN-CONTAINING PROTEIN"/>
    <property type="match status" value="1"/>
</dbReference>
<keyword evidence="3" id="KW-1185">Reference proteome</keyword>
<dbReference type="EMBL" id="SNZP01000009">
    <property type="protein sequence ID" value="TDR77883.1"/>
    <property type="molecule type" value="Genomic_DNA"/>
</dbReference>
<dbReference type="InterPro" id="IPR029032">
    <property type="entry name" value="AhpD-like"/>
</dbReference>
<dbReference type="InterPro" id="IPR003779">
    <property type="entry name" value="CMD-like"/>
</dbReference>
<dbReference type="Gene3D" id="1.20.1290.10">
    <property type="entry name" value="AhpD-like"/>
    <property type="match status" value="1"/>
</dbReference>
<proteinExistence type="predicted"/>
<organism evidence="2 3">
    <name type="scientific">Paludibacterium purpuratum</name>
    <dbReference type="NCBI Taxonomy" id="1144873"/>
    <lineage>
        <taxon>Bacteria</taxon>
        <taxon>Pseudomonadati</taxon>
        <taxon>Pseudomonadota</taxon>
        <taxon>Betaproteobacteria</taxon>
        <taxon>Neisseriales</taxon>
        <taxon>Chromobacteriaceae</taxon>
        <taxon>Paludibacterium</taxon>
    </lineage>
</organism>
<evidence type="ECO:0000313" key="2">
    <source>
        <dbReference type="EMBL" id="TDR77883.1"/>
    </source>
</evidence>
<dbReference type="OrthoDB" id="3667834at2"/>
<keyword evidence="2" id="KW-0560">Oxidoreductase</keyword>
<evidence type="ECO:0000313" key="3">
    <source>
        <dbReference type="Proteomes" id="UP000295611"/>
    </source>
</evidence>